<dbReference type="InterPro" id="IPR000522">
    <property type="entry name" value="ABC_transptr_permease_BtuC"/>
</dbReference>
<keyword evidence="3" id="KW-0813">Transport</keyword>
<comment type="caution">
    <text evidence="9">The sequence shown here is derived from an EMBL/GenBank/DDBJ whole genome shotgun (WGS) entry which is preliminary data.</text>
</comment>
<feature type="transmembrane region" description="Helical" evidence="8">
    <location>
        <begin position="115"/>
        <end position="135"/>
    </location>
</feature>
<evidence type="ECO:0000256" key="8">
    <source>
        <dbReference type="SAM" id="Phobius"/>
    </source>
</evidence>
<gene>
    <name evidence="9" type="ORF">BHF68_10980</name>
</gene>
<protein>
    <submittedName>
        <fullName evidence="9">ABC transporter permease</fullName>
    </submittedName>
</protein>
<dbReference type="PANTHER" id="PTHR30472">
    <property type="entry name" value="FERRIC ENTEROBACTIN TRANSPORT SYSTEM PERMEASE PROTEIN"/>
    <property type="match status" value="1"/>
</dbReference>
<evidence type="ECO:0000256" key="3">
    <source>
        <dbReference type="ARBA" id="ARBA00022448"/>
    </source>
</evidence>
<evidence type="ECO:0000256" key="4">
    <source>
        <dbReference type="ARBA" id="ARBA00022475"/>
    </source>
</evidence>
<keyword evidence="4" id="KW-1003">Cell membrane</keyword>
<keyword evidence="6 8" id="KW-1133">Transmembrane helix</keyword>
<feature type="transmembrane region" description="Helical" evidence="8">
    <location>
        <begin position="235"/>
        <end position="264"/>
    </location>
</feature>
<organism evidence="9 10">
    <name type="scientific">Desulfuribacillus alkaliarsenatis</name>
    <dbReference type="NCBI Taxonomy" id="766136"/>
    <lineage>
        <taxon>Bacteria</taxon>
        <taxon>Bacillati</taxon>
        <taxon>Bacillota</taxon>
        <taxon>Desulfuribacillia</taxon>
        <taxon>Desulfuribacillales</taxon>
        <taxon>Desulfuribacillaceae</taxon>
        <taxon>Desulfuribacillus</taxon>
    </lineage>
</organism>
<keyword evidence="10" id="KW-1185">Reference proteome</keyword>
<dbReference type="EMBL" id="MIJE01000034">
    <property type="protein sequence ID" value="OEF95964.1"/>
    <property type="molecule type" value="Genomic_DNA"/>
</dbReference>
<dbReference type="Gene3D" id="1.10.3470.10">
    <property type="entry name" value="ABC transporter involved in vitamin B12 uptake, BtuC"/>
    <property type="match status" value="1"/>
</dbReference>
<feature type="transmembrane region" description="Helical" evidence="8">
    <location>
        <begin position="7"/>
        <end position="29"/>
    </location>
</feature>
<evidence type="ECO:0000256" key="1">
    <source>
        <dbReference type="ARBA" id="ARBA00004651"/>
    </source>
</evidence>
<comment type="similarity">
    <text evidence="2">Belongs to the binding-protein-dependent transport system permease family. FecCD subfamily.</text>
</comment>
<dbReference type="PANTHER" id="PTHR30472:SF70">
    <property type="entry name" value="MOLYBDATE IMPORT SYSTEM PERMEASE PROTEIN MOLB"/>
    <property type="match status" value="1"/>
</dbReference>
<dbReference type="GO" id="GO:0022857">
    <property type="term" value="F:transmembrane transporter activity"/>
    <property type="evidence" value="ECO:0007669"/>
    <property type="project" value="InterPro"/>
</dbReference>
<dbReference type="SUPFAM" id="SSF81345">
    <property type="entry name" value="ABC transporter involved in vitamin B12 uptake, BtuC"/>
    <property type="match status" value="1"/>
</dbReference>
<dbReference type="CDD" id="cd06550">
    <property type="entry name" value="TM_ABC_iron-siderophores_like"/>
    <property type="match status" value="1"/>
</dbReference>
<feature type="transmembrane region" description="Helical" evidence="8">
    <location>
        <begin position="194"/>
        <end position="215"/>
    </location>
</feature>
<feature type="transmembrane region" description="Helical" evidence="8">
    <location>
        <begin position="91"/>
        <end position="109"/>
    </location>
</feature>
<proteinExistence type="inferred from homology"/>
<evidence type="ECO:0000256" key="6">
    <source>
        <dbReference type="ARBA" id="ARBA00022989"/>
    </source>
</evidence>
<feature type="transmembrane region" description="Helical" evidence="8">
    <location>
        <begin position="276"/>
        <end position="294"/>
    </location>
</feature>
<dbReference type="STRING" id="766136.BHF68_10980"/>
<dbReference type="GO" id="GO:0005886">
    <property type="term" value="C:plasma membrane"/>
    <property type="evidence" value="ECO:0007669"/>
    <property type="project" value="UniProtKB-SubCell"/>
</dbReference>
<feature type="transmembrane region" description="Helical" evidence="8">
    <location>
        <begin position="306"/>
        <end position="324"/>
    </location>
</feature>
<sequence length="335" mass="35469">MRKIGFVSLLIIAPCIIIFASLFIGRYPVDVITVMKVLLSPIIPSELEKVYHTVVIDVRLSRAILGALVGASLAISGAAFQGLFRNPLVSSGILGVSSGAGFGAALAIVMFNFTFLVYVFAFCFGVLAVVASYLIGRTYNTSPTIMLVLGGVIVSSIFSALISLVKYVADPYEQLPTIVFWLMGSLASARFQDIYYAGIPMVVGIVGLLVLRWNLNLLSMGEKEARTLGVNTGLIKGLVIGFATLATAGAVSVSGIIGWVGLVIPHIARMIVGTDNRVLIPFTVSLGACYLILVDNMARVLTGSEIPLGILTALIGGPFFVYILKKTKGAGWQSG</sequence>
<name>A0A1E5FZF1_9FIRM</name>
<evidence type="ECO:0000256" key="5">
    <source>
        <dbReference type="ARBA" id="ARBA00022692"/>
    </source>
</evidence>
<keyword evidence="5 8" id="KW-0812">Transmembrane</keyword>
<dbReference type="InterPro" id="IPR037294">
    <property type="entry name" value="ABC_BtuC-like"/>
</dbReference>
<evidence type="ECO:0000313" key="10">
    <source>
        <dbReference type="Proteomes" id="UP000094296"/>
    </source>
</evidence>
<dbReference type="AlphaFoldDB" id="A0A1E5FZF1"/>
<dbReference type="FunFam" id="1.10.3470.10:FF:000001">
    <property type="entry name" value="Vitamin B12 ABC transporter permease BtuC"/>
    <property type="match status" value="1"/>
</dbReference>
<dbReference type="Pfam" id="PF01032">
    <property type="entry name" value="FecCD"/>
    <property type="match status" value="1"/>
</dbReference>
<reference evidence="9 10" key="1">
    <citation type="submission" date="2016-09" db="EMBL/GenBank/DDBJ databases">
        <title>Draft genome sequence for the type strain of Desulfuribacillus alkaliarsenatis AHT28, an obligately anaerobic, sulfidogenic bacterium isolated from Russian soda lake sediments.</title>
        <authorList>
            <person name="Abin C.A."/>
            <person name="Hollibaugh J.T."/>
        </authorList>
    </citation>
    <scope>NUCLEOTIDE SEQUENCE [LARGE SCALE GENOMIC DNA]</scope>
    <source>
        <strain evidence="9 10">AHT28</strain>
    </source>
</reference>
<evidence type="ECO:0000256" key="7">
    <source>
        <dbReference type="ARBA" id="ARBA00023136"/>
    </source>
</evidence>
<dbReference type="Proteomes" id="UP000094296">
    <property type="component" value="Unassembled WGS sequence"/>
</dbReference>
<dbReference type="GO" id="GO:0033214">
    <property type="term" value="P:siderophore-iron import into cell"/>
    <property type="evidence" value="ECO:0007669"/>
    <property type="project" value="TreeGrafter"/>
</dbReference>
<comment type="subcellular location">
    <subcellularLocation>
        <location evidence="1">Cell membrane</location>
        <topology evidence="1">Multi-pass membrane protein</topology>
    </subcellularLocation>
</comment>
<evidence type="ECO:0000256" key="2">
    <source>
        <dbReference type="ARBA" id="ARBA00007935"/>
    </source>
</evidence>
<feature type="transmembrane region" description="Helical" evidence="8">
    <location>
        <begin position="63"/>
        <end position="84"/>
    </location>
</feature>
<accession>A0A1E5FZF1</accession>
<evidence type="ECO:0000313" key="9">
    <source>
        <dbReference type="EMBL" id="OEF95964.1"/>
    </source>
</evidence>
<keyword evidence="7 8" id="KW-0472">Membrane</keyword>
<feature type="transmembrane region" description="Helical" evidence="8">
    <location>
        <begin position="147"/>
        <end position="165"/>
    </location>
</feature>